<dbReference type="Gene3D" id="1.10.340.70">
    <property type="match status" value="1"/>
</dbReference>
<evidence type="ECO:0000313" key="3">
    <source>
        <dbReference type="Proteomes" id="UP000000763"/>
    </source>
</evidence>
<accession>Q2R6Y8</accession>
<dbReference type="InterPro" id="IPR012337">
    <property type="entry name" value="RNaseH-like_sf"/>
</dbReference>
<dbReference type="EMBL" id="AC139171">
    <property type="protein sequence ID" value="AAV85752.1"/>
    <property type="molecule type" value="Genomic_DNA"/>
</dbReference>
<dbReference type="SUPFAM" id="SSF56672">
    <property type="entry name" value="DNA/RNA polymerases"/>
    <property type="match status" value="1"/>
</dbReference>
<dbReference type="InterPro" id="IPR036397">
    <property type="entry name" value="RNaseH_sf"/>
</dbReference>
<dbReference type="PROSITE" id="PS50994">
    <property type="entry name" value="INTEGRASE"/>
    <property type="match status" value="1"/>
</dbReference>
<evidence type="ECO:0000259" key="1">
    <source>
        <dbReference type="PROSITE" id="PS50994"/>
    </source>
</evidence>
<organism evidence="2 3">
    <name type="scientific">Oryza sativa subsp. japonica</name>
    <name type="common">Rice</name>
    <dbReference type="NCBI Taxonomy" id="39947"/>
    <lineage>
        <taxon>Eukaryota</taxon>
        <taxon>Viridiplantae</taxon>
        <taxon>Streptophyta</taxon>
        <taxon>Embryophyta</taxon>
        <taxon>Tracheophyta</taxon>
        <taxon>Spermatophyta</taxon>
        <taxon>Magnoliopsida</taxon>
        <taxon>Liliopsida</taxon>
        <taxon>Poales</taxon>
        <taxon>Poaceae</taxon>
        <taxon>BOP clade</taxon>
        <taxon>Oryzoideae</taxon>
        <taxon>Oryzeae</taxon>
        <taxon>Oryzinae</taxon>
        <taxon>Oryza</taxon>
        <taxon>Oryza sativa</taxon>
    </lineage>
</organism>
<dbReference type="InterPro" id="IPR043128">
    <property type="entry name" value="Rev_trsase/Diguanyl_cyclase"/>
</dbReference>
<dbReference type="SUPFAM" id="SSF53098">
    <property type="entry name" value="Ribonuclease H-like"/>
    <property type="match status" value="1"/>
</dbReference>
<dbReference type="InterPro" id="IPR043502">
    <property type="entry name" value="DNA/RNA_pol_sf"/>
</dbReference>
<dbReference type="GO" id="GO:0015074">
    <property type="term" value="P:DNA integration"/>
    <property type="evidence" value="ECO:0007669"/>
    <property type="project" value="InterPro"/>
</dbReference>
<evidence type="ECO:0000313" key="2">
    <source>
        <dbReference type="EMBL" id="AAV85752.1"/>
    </source>
</evidence>
<name>Q2R6Y8_ORYSJ</name>
<proteinExistence type="predicted"/>
<dbReference type="Pfam" id="PF17921">
    <property type="entry name" value="Integrase_H2C2"/>
    <property type="match status" value="1"/>
</dbReference>
<dbReference type="InterPro" id="IPR050951">
    <property type="entry name" value="Retrovirus_Pol_polyprotein"/>
</dbReference>
<sequence>MAVDPSNVESVTKWTPPKTVSQIRSFLGLAGYYRRFIENFSRIARPTTQLLMKDEKFKWTAECDKGFEELMKKLVSTPVLILPDQMKDFQRRWLELIKDYDMSIHYHPGKANVVADALSRKSYCNALCTEDMCKELQQELEHLNLGLVEHGLCVPNDKELKDVILTEAHQTQYSIHLGSTKMYQDLKEKFWWVSMRREIAEFVALCDVCQRVKAEHQRPTGLLQPLQIPEWKWEEIGMDFVTELYLARIMCLHGVPKKIVSDRGSQFTSKFWQKLQEELGTRLNFSTAYHPQTDGQTERVNQILEDRLRACALDCGGAWDKCLPYAEFSYNNSYQANLQMAPFEALYGWKCRTPLFWDQTGERQLKRKSEPSERG</sequence>
<feature type="domain" description="Integrase catalytic" evidence="1">
    <location>
        <begin position="241"/>
        <end position="350"/>
    </location>
</feature>
<dbReference type="FunFam" id="3.30.70.270:FF:000063">
    <property type="entry name" value="Zinc knuckle domaincontaining protein"/>
    <property type="match status" value="1"/>
</dbReference>
<dbReference type="InterPro" id="IPR041588">
    <property type="entry name" value="Integrase_H2C2"/>
</dbReference>
<dbReference type="GO" id="GO:0003676">
    <property type="term" value="F:nucleic acid binding"/>
    <property type="evidence" value="ECO:0007669"/>
    <property type="project" value="InterPro"/>
</dbReference>
<dbReference type="Proteomes" id="UP000000763">
    <property type="component" value="Chromosome 11"/>
</dbReference>
<dbReference type="InterPro" id="IPR001584">
    <property type="entry name" value="Integrase_cat-core"/>
</dbReference>
<dbReference type="AlphaFoldDB" id="Q2R6Y8"/>
<dbReference type="Gene3D" id="3.30.70.270">
    <property type="match status" value="1"/>
</dbReference>
<dbReference type="Gene3D" id="3.30.420.10">
    <property type="entry name" value="Ribonuclease H-like superfamily/Ribonuclease H"/>
    <property type="match status" value="1"/>
</dbReference>
<dbReference type="PANTHER" id="PTHR37984:SF15">
    <property type="entry name" value="INTEGRASE CATALYTIC DOMAIN-CONTAINING PROTEIN"/>
    <property type="match status" value="1"/>
</dbReference>
<reference evidence="3" key="2">
    <citation type="journal article" date="2008" name="Nucleic Acids Res.">
        <title>The rice annotation project database (RAP-DB): 2008 update.</title>
        <authorList>
            <consortium name="The rice annotation project (RAP)"/>
        </authorList>
    </citation>
    <scope>GENOME REANNOTATION</scope>
    <source>
        <strain evidence="3">cv. Nipponbare</strain>
    </source>
</reference>
<reference evidence="3" key="1">
    <citation type="journal article" date="2005" name="Nature">
        <title>The map-based sequence of the rice genome.</title>
        <authorList>
            <consortium name="International rice genome sequencing project (IRGSP)"/>
            <person name="Matsumoto T."/>
            <person name="Wu J."/>
            <person name="Kanamori H."/>
            <person name="Katayose Y."/>
            <person name="Fujisawa M."/>
            <person name="Namiki N."/>
            <person name="Mizuno H."/>
            <person name="Yamamoto K."/>
            <person name="Antonio B.A."/>
            <person name="Baba T."/>
            <person name="Sakata K."/>
            <person name="Nagamura Y."/>
            <person name="Aoki H."/>
            <person name="Arikawa K."/>
            <person name="Arita K."/>
            <person name="Bito T."/>
            <person name="Chiden Y."/>
            <person name="Fujitsuka N."/>
            <person name="Fukunaka R."/>
            <person name="Hamada M."/>
            <person name="Harada C."/>
            <person name="Hayashi A."/>
            <person name="Hijishita S."/>
            <person name="Honda M."/>
            <person name="Hosokawa S."/>
            <person name="Ichikawa Y."/>
            <person name="Idonuma A."/>
            <person name="Iijima M."/>
            <person name="Ikeda M."/>
            <person name="Ikeno M."/>
            <person name="Ito K."/>
            <person name="Ito S."/>
            <person name="Ito T."/>
            <person name="Ito Y."/>
            <person name="Ito Y."/>
            <person name="Iwabuchi A."/>
            <person name="Kamiya K."/>
            <person name="Karasawa W."/>
            <person name="Kurita K."/>
            <person name="Katagiri S."/>
            <person name="Kikuta A."/>
            <person name="Kobayashi H."/>
            <person name="Kobayashi N."/>
            <person name="Machita K."/>
            <person name="Maehara T."/>
            <person name="Masukawa M."/>
            <person name="Mizubayashi T."/>
            <person name="Mukai Y."/>
            <person name="Nagasaki H."/>
            <person name="Nagata Y."/>
            <person name="Naito S."/>
            <person name="Nakashima M."/>
            <person name="Nakama Y."/>
            <person name="Nakamichi Y."/>
            <person name="Nakamura M."/>
            <person name="Meguro A."/>
            <person name="Negishi M."/>
            <person name="Ohta I."/>
            <person name="Ohta T."/>
            <person name="Okamoto M."/>
            <person name="Ono N."/>
            <person name="Saji S."/>
            <person name="Sakaguchi M."/>
            <person name="Sakai K."/>
            <person name="Shibata M."/>
            <person name="Shimokawa T."/>
            <person name="Song J."/>
            <person name="Takazaki Y."/>
            <person name="Terasawa K."/>
            <person name="Tsugane M."/>
            <person name="Tsuji K."/>
            <person name="Ueda S."/>
            <person name="Waki K."/>
            <person name="Yamagata H."/>
            <person name="Yamamoto M."/>
            <person name="Yamamoto S."/>
            <person name="Yamane H."/>
            <person name="Yoshiki S."/>
            <person name="Yoshihara R."/>
            <person name="Yukawa K."/>
            <person name="Zhong H."/>
            <person name="Yano M."/>
            <person name="Yuan Q."/>
            <person name="Ouyang S."/>
            <person name="Liu J."/>
            <person name="Jones K.M."/>
            <person name="Gansberger K."/>
            <person name="Moffat K."/>
            <person name="Hill J."/>
            <person name="Bera J."/>
            <person name="Fadrosh D."/>
            <person name="Jin S."/>
            <person name="Johri S."/>
            <person name="Kim M."/>
            <person name="Overton L."/>
            <person name="Reardon M."/>
            <person name="Tsitrin T."/>
            <person name="Vuong H."/>
            <person name="Weaver B."/>
            <person name="Ciecko A."/>
            <person name="Tallon L."/>
            <person name="Jackson J."/>
            <person name="Pai G."/>
            <person name="Aken S.V."/>
            <person name="Utterback T."/>
            <person name="Reidmuller S."/>
            <person name="Feldblyum T."/>
            <person name="Hsiao J."/>
            <person name="Zismann V."/>
            <person name="Iobst S."/>
            <person name="de Vazeille A.R."/>
            <person name="Buell C.R."/>
            <person name="Ying K."/>
            <person name="Li Y."/>
            <person name="Lu T."/>
            <person name="Huang Y."/>
            <person name="Zhao Q."/>
            <person name="Feng Q."/>
            <person name="Zhang L."/>
            <person name="Zhu J."/>
            <person name="Weng Q."/>
            <person name="Mu J."/>
            <person name="Lu Y."/>
            <person name="Fan D."/>
            <person name="Liu Y."/>
            <person name="Guan J."/>
            <person name="Zhang Y."/>
            <person name="Yu S."/>
            <person name="Liu X."/>
            <person name="Zhang Y."/>
            <person name="Hong G."/>
            <person name="Han B."/>
            <person name="Choisne N."/>
            <person name="Demange N."/>
            <person name="Orjeda G."/>
            <person name="Samain S."/>
            <person name="Cattolico L."/>
            <person name="Pelletier E."/>
            <person name="Couloux A."/>
            <person name="Segurens B."/>
            <person name="Wincker P."/>
            <person name="D'Hont A."/>
            <person name="Scarpelli C."/>
            <person name="Weissenbach J."/>
            <person name="Salanoubat M."/>
            <person name="Quetier F."/>
            <person name="Yu Y."/>
            <person name="Kim H.R."/>
            <person name="Rambo T."/>
            <person name="Currie J."/>
            <person name="Collura K."/>
            <person name="Luo M."/>
            <person name="Yang T."/>
            <person name="Ammiraju J.S.S."/>
            <person name="Engler F."/>
            <person name="Soderlund C."/>
            <person name="Wing R.A."/>
            <person name="Palmer L.E."/>
            <person name="de la Bastide M."/>
            <person name="Spiegel L."/>
            <person name="Nascimento L."/>
            <person name="Zutavern T."/>
            <person name="O'Shaughnessy A."/>
            <person name="Dike S."/>
            <person name="Dedhia N."/>
            <person name="Preston R."/>
            <person name="Balija V."/>
            <person name="McCombie W.R."/>
            <person name="Chow T."/>
            <person name="Chen H."/>
            <person name="Chung M."/>
            <person name="Chen C."/>
            <person name="Shaw J."/>
            <person name="Wu H."/>
            <person name="Hsiao K."/>
            <person name="Chao Y."/>
            <person name="Chu M."/>
            <person name="Cheng C."/>
            <person name="Hour A."/>
            <person name="Lee P."/>
            <person name="Lin S."/>
            <person name="Lin Y."/>
            <person name="Liou J."/>
            <person name="Liu S."/>
            <person name="Hsing Y."/>
            <person name="Raghuvanshi S."/>
            <person name="Mohanty A."/>
            <person name="Bharti A.K."/>
            <person name="Gaur A."/>
            <person name="Gupta V."/>
            <person name="Kumar D."/>
            <person name="Ravi V."/>
            <person name="Vij S."/>
            <person name="Kapur A."/>
            <person name="Khurana P."/>
            <person name="Khurana P."/>
            <person name="Khurana J.P."/>
            <person name="Tyagi A.K."/>
            <person name="Gaikwad K."/>
            <person name="Singh A."/>
            <person name="Dalal V."/>
            <person name="Srivastava S."/>
            <person name="Dixit A."/>
            <person name="Pal A.K."/>
            <person name="Ghazi I.A."/>
            <person name="Yadav M."/>
            <person name="Pandit A."/>
            <person name="Bhargava A."/>
            <person name="Sureshbabu K."/>
            <person name="Batra K."/>
            <person name="Sharma T.R."/>
            <person name="Mohapatra T."/>
            <person name="Singh N.K."/>
            <person name="Messing J."/>
            <person name="Nelson A.B."/>
            <person name="Fuks G."/>
            <person name="Kavchok S."/>
            <person name="Keizer G."/>
            <person name="Linton E."/>
            <person name="Llaca V."/>
            <person name="Song R."/>
            <person name="Tanyolac B."/>
            <person name="Young S."/>
            <person name="Ho-Il K."/>
            <person name="Hahn J.H."/>
            <person name="Sangsakoo G."/>
            <person name="Vanavichit A."/>
            <person name="de Mattos Luiz.A.T."/>
            <person name="Zimmer P.D."/>
            <person name="Malone G."/>
            <person name="Dellagostin O."/>
            <person name="de Oliveira A.C."/>
            <person name="Bevan M."/>
            <person name="Bancroft I."/>
            <person name="Minx P."/>
            <person name="Cordum H."/>
            <person name="Wilson R."/>
            <person name="Cheng Z."/>
            <person name="Jin W."/>
            <person name="Jiang J."/>
            <person name="Leong S.A."/>
            <person name="Iwama H."/>
            <person name="Gojobori T."/>
            <person name="Itoh T."/>
            <person name="Niimura Y."/>
            <person name="Fujii Y."/>
            <person name="Habara T."/>
            <person name="Sakai H."/>
            <person name="Sato Y."/>
            <person name="Wilson G."/>
            <person name="Kumar K."/>
            <person name="McCouch S."/>
            <person name="Juretic N."/>
            <person name="Hoen D."/>
            <person name="Wright S."/>
            <person name="Bruskiewich R."/>
            <person name="Bureau T."/>
            <person name="Miyao A."/>
            <person name="Hirochika H."/>
            <person name="Nishikawa T."/>
            <person name="Kadowaki K."/>
            <person name="Sugiura M."/>
            <person name="Burr B."/>
            <person name="Sasaki T."/>
        </authorList>
    </citation>
    <scope>NUCLEOTIDE SEQUENCE [LARGE SCALE GENOMIC DNA]</scope>
    <source>
        <strain evidence="3">cv. Nipponbare</strain>
    </source>
</reference>
<dbReference type="PANTHER" id="PTHR37984">
    <property type="entry name" value="PROTEIN CBG26694"/>
    <property type="match status" value="1"/>
</dbReference>
<protein>
    <submittedName>
        <fullName evidence="2">Integrase core domain, putative</fullName>
    </submittedName>
</protein>